<dbReference type="InterPro" id="IPR002885">
    <property type="entry name" value="PPR_rpt"/>
</dbReference>
<accession>A0AAJ0MFX9</accession>
<evidence type="ECO:0000256" key="5">
    <source>
        <dbReference type="PROSITE-ProRule" id="PRU00708"/>
    </source>
</evidence>
<evidence type="ECO:0000313" key="8">
    <source>
        <dbReference type="Proteomes" id="UP001275084"/>
    </source>
</evidence>
<dbReference type="PANTHER" id="PTHR47447">
    <property type="entry name" value="OS03G0856100 PROTEIN"/>
    <property type="match status" value="1"/>
</dbReference>
<reference evidence="7" key="1">
    <citation type="journal article" date="2023" name="Mol. Phylogenet. Evol.">
        <title>Genome-scale phylogeny and comparative genomics of the fungal order Sordariales.</title>
        <authorList>
            <person name="Hensen N."/>
            <person name="Bonometti L."/>
            <person name="Westerberg I."/>
            <person name="Brannstrom I.O."/>
            <person name="Guillou S."/>
            <person name="Cros-Aarteil S."/>
            <person name="Calhoun S."/>
            <person name="Haridas S."/>
            <person name="Kuo A."/>
            <person name="Mondo S."/>
            <person name="Pangilinan J."/>
            <person name="Riley R."/>
            <person name="LaButti K."/>
            <person name="Andreopoulos B."/>
            <person name="Lipzen A."/>
            <person name="Chen C."/>
            <person name="Yan M."/>
            <person name="Daum C."/>
            <person name="Ng V."/>
            <person name="Clum A."/>
            <person name="Steindorff A."/>
            <person name="Ohm R.A."/>
            <person name="Martin F."/>
            <person name="Silar P."/>
            <person name="Natvig D.O."/>
            <person name="Lalanne C."/>
            <person name="Gautier V."/>
            <person name="Ament-Velasquez S.L."/>
            <person name="Kruys A."/>
            <person name="Hutchinson M.I."/>
            <person name="Powell A.J."/>
            <person name="Barry K."/>
            <person name="Miller A.N."/>
            <person name="Grigoriev I.V."/>
            <person name="Debuchy R."/>
            <person name="Gladieux P."/>
            <person name="Hiltunen Thoren M."/>
            <person name="Johannesson H."/>
        </authorList>
    </citation>
    <scope>NUCLEOTIDE SEQUENCE</scope>
    <source>
        <strain evidence="7">CBS 955.72</strain>
    </source>
</reference>
<name>A0AAJ0MFX9_9PEZI</name>
<dbReference type="EMBL" id="JAUIQD010000003">
    <property type="protein sequence ID" value="KAK3357191.1"/>
    <property type="molecule type" value="Genomic_DNA"/>
</dbReference>
<protein>
    <recommendedName>
        <fullName evidence="9">Pentatricopeptide repeat protein</fullName>
    </recommendedName>
</protein>
<gene>
    <name evidence="7" type="ORF">B0T25DRAFT_538508</name>
</gene>
<evidence type="ECO:0008006" key="9">
    <source>
        <dbReference type="Google" id="ProtNLM"/>
    </source>
</evidence>
<evidence type="ECO:0000256" key="1">
    <source>
        <dbReference type="ARBA" id="ARBA00006192"/>
    </source>
</evidence>
<feature type="region of interest" description="Disordered" evidence="6">
    <location>
        <begin position="28"/>
        <end position="66"/>
    </location>
</feature>
<proteinExistence type="inferred from homology"/>
<sequence length="623" mass="69985">MFVCRSCVRRTLSPTAAESRLLVQPLQGTSTQRSFSGDSYTSPSLAPGKEKVAPTPPVDKSDPTAVAPRRAKDLQWIVKKHLQYLKDPLLIAEHILATLAKGKFDEALEVTRAASRDTAVSVSWNHLIDYQMKNQRLHAAVKLYNEMKKRAQLPDARTYTIIFRGCAESVHPKLAVSEAVRIYSTLMANERIKPTTIHLNAVLEVCARAGDLDSMFTIAQTANNALRSPNSQTYTIILNGLRHKPDVSRREGLSEEQVEMNNSHALEKARAIWDDIILRWKNAKLVIDEELVCAMGRLLMGGDRKDKDSILELLEQTMALPRLDKGAIAGSVNTTTAAPKAPHPRSPTASSAIHPKPSRNTLSLIMMSLQGTKKTSLAPKYWEHLTKVHSVEPDKDNYNKYLKVLQVGRASEKMANTIVAMPPAFFSPMTFRTGFSTCIHDELSPHAFQNACRIFDVMITKTRYPDPLAMRLFLQSARGNVRHHYEKHPKDEQAAKLSLGRQIVAGVDRLWQPFRILMSSFSYPEQPAKSPQGAWQMAERDVAEAMATARRIIAAMDKVTFEGMADEEICKILKSRRAILNRLVERYYEKEQNMAEKLGKALPVKERGGLDEDLVEVETGRRW</sequence>
<feature type="region of interest" description="Disordered" evidence="6">
    <location>
        <begin position="334"/>
        <end position="356"/>
    </location>
</feature>
<evidence type="ECO:0000256" key="6">
    <source>
        <dbReference type="SAM" id="MobiDB-lite"/>
    </source>
</evidence>
<evidence type="ECO:0000256" key="2">
    <source>
        <dbReference type="ARBA" id="ARBA00022737"/>
    </source>
</evidence>
<dbReference type="PANTHER" id="PTHR47447:SF17">
    <property type="entry name" value="OS12G0638900 PROTEIN"/>
    <property type="match status" value="1"/>
</dbReference>
<dbReference type="Pfam" id="PF13041">
    <property type="entry name" value="PPR_2"/>
    <property type="match status" value="1"/>
</dbReference>
<comment type="subunit">
    <text evidence="4">Binds to mitochondrial small subunit 15S rRNA.</text>
</comment>
<comment type="caution">
    <text evidence="7">The sequence shown here is derived from an EMBL/GenBank/DDBJ whole genome shotgun (WGS) entry which is preliminary data.</text>
</comment>
<dbReference type="Proteomes" id="UP001275084">
    <property type="component" value="Unassembled WGS sequence"/>
</dbReference>
<evidence type="ECO:0000313" key="7">
    <source>
        <dbReference type="EMBL" id="KAK3357191.1"/>
    </source>
</evidence>
<comment type="similarity">
    <text evidence="1">Belongs to the CCM1 family.</text>
</comment>
<dbReference type="NCBIfam" id="TIGR00756">
    <property type="entry name" value="PPR"/>
    <property type="match status" value="1"/>
</dbReference>
<keyword evidence="2" id="KW-0677">Repeat</keyword>
<dbReference type="AlphaFoldDB" id="A0AAJ0MFX9"/>
<reference evidence="7" key="2">
    <citation type="submission" date="2023-06" db="EMBL/GenBank/DDBJ databases">
        <authorList>
            <consortium name="Lawrence Berkeley National Laboratory"/>
            <person name="Haridas S."/>
            <person name="Hensen N."/>
            <person name="Bonometti L."/>
            <person name="Westerberg I."/>
            <person name="Brannstrom I.O."/>
            <person name="Guillou S."/>
            <person name="Cros-Aarteil S."/>
            <person name="Calhoun S."/>
            <person name="Kuo A."/>
            <person name="Mondo S."/>
            <person name="Pangilinan J."/>
            <person name="Riley R."/>
            <person name="Labutti K."/>
            <person name="Andreopoulos B."/>
            <person name="Lipzen A."/>
            <person name="Chen C."/>
            <person name="Yanf M."/>
            <person name="Daum C."/>
            <person name="Ng V."/>
            <person name="Clum A."/>
            <person name="Steindorff A."/>
            <person name="Ohm R."/>
            <person name="Martin F."/>
            <person name="Silar P."/>
            <person name="Natvig D."/>
            <person name="Lalanne C."/>
            <person name="Gautier V."/>
            <person name="Ament-Velasquez S.L."/>
            <person name="Kruys A."/>
            <person name="Hutchinson M.I."/>
            <person name="Powell A.J."/>
            <person name="Barry K."/>
            <person name="Miller A.N."/>
            <person name="Grigoriev I.V."/>
            <person name="Debuchy R."/>
            <person name="Gladieux P."/>
            <person name="Thoren M.H."/>
            <person name="Johannesson H."/>
        </authorList>
    </citation>
    <scope>NUCLEOTIDE SEQUENCE</scope>
    <source>
        <strain evidence="7">CBS 955.72</strain>
    </source>
</reference>
<feature type="compositionally biased region" description="Polar residues" evidence="6">
    <location>
        <begin position="28"/>
        <end position="44"/>
    </location>
</feature>
<keyword evidence="8" id="KW-1185">Reference proteome</keyword>
<comment type="function">
    <text evidence="3">Regulates mitochondrial small subunit maturation by controlling 15S rRNA 5'-end processing. Localizes to the 5' precursor of the 15S rRNA in a position that is subsequently occupied by mS47 in the mature yeast mtSSU. Uses structure and sequence-specific RNA recognition, binding to a single-stranded region of the precursor and specifically recognizing bases -6 to -1. The exchange of Ccm1 for mS47 is coupled to the irreversible removal of precursor rRNA that is accompanied by conformational changes of the mitoribosomal proteins uS5m and mS26. These conformational changes signal completion of 5'-end rRNA processing through protection of the mature 5'-end of the 15S rRNA and stabilization of mS47. The removal of the 5' precursor together with the dissociation of Ccm1 may be catalyzed by the 5'-3' exoribonuclease Pet127. Involved in the specific removal of group I introns in mitochondrial encoded transcripts.</text>
</comment>
<dbReference type="PROSITE" id="PS51375">
    <property type="entry name" value="PPR"/>
    <property type="match status" value="1"/>
</dbReference>
<dbReference type="InterPro" id="IPR011990">
    <property type="entry name" value="TPR-like_helical_dom_sf"/>
</dbReference>
<evidence type="ECO:0000256" key="4">
    <source>
        <dbReference type="ARBA" id="ARBA00044511"/>
    </source>
</evidence>
<feature type="repeat" description="PPR" evidence="5">
    <location>
        <begin position="120"/>
        <end position="154"/>
    </location>
</feature>
<organism evidence="7 8">
    <name type="scientific">Lasiosphaeria hispida</name>
    <dbReference type="NCBI Taxonomy" id="260671"/>
    <lineage>
        <taxon>Eukaryota</taxon>
        <taxon>Fungi</taxon>
        <taxon>Dikarya</taxon>
        <taxon>Ascomycota</taxon>
        <taxon>Pezizomycotina</taxon>
        <taxon>Sordariomycetes</taxon>
        <taxon>Sordariomycetidae</taxon>
        <taxon>Sordariales</taxon>
        <taxon>Lasiosphaeriaceae</taxon>
        <taxon>Lasiosphaeria</taxon>
    </lineage>
</organism>
<dbReference type="Gene3D" id="1.25.40.10">
    <property type="entry name" value="Tetratricopeptide repeat domain"/>
    <property type="match status" value="1"/>
</dbReference>
<evidence type="ECO:0000256" key="3">
    <source>
        <dbReference type="ARBA" id="ARBA00044493"/>
    </source>
</evidence>